<gene>
    <name evidence="6" type="ORF">KG103_12065</name>
</gene>
<keyword evidence="1 3" id="KW-0547">Nucleotide-binding</keyword>
<protein>
    <submittedName>
        <fullName evidence="6">AAA family ATPase</fullName>
    </submittedName>
</protein>
<feature type="region of interest" description="Disordered" evidence="4">
    <location>
        <begin position="148"/>
        <end position="186"/>
    </location>
</feature>
<evidence type="ECO:0000259" key="5">
    <source>
        <dbReference type="PROSITE" id="PS50901"/>
    </source>
</evidence>
<sequence>MRFSVPSSAGPDRTLDVDVEPGVTAGEVRRHLALLTGDPCWAAPGTRLGVAGALLDDHHPAGARPLLPGAHLTVGPGAPDDAAAAARAGAHVALLGGPRTGRVVPLPDGARVVVALDAASSGAARDGRPDPGAHLEVRRRGAAVQVRAPGGRGAVTTVPAPGRAATRRGRARRAPGRAGARARPVGHRWRAWSPAAALGGREATLVLRGAAVEGSARRRRPPVVLPAWAWTSVASAGVALALAVALRQPLLLLTAVTGLAGLAGLAGPRGADRRTARTQHPGGGAALPDGRVGTGTWTATATGTAAPEGATGPATPASGAPGPVLPAATDVAALRVATAARLADRTGPVAGDGAPWPADRTIALVGPRGATTAAAGALVLRTLGAGGPARLVLRTARPADWRWTRWWEPGTELPAPDEHDVVVVLDGDATEVGGWRASAPAAHLLLVLPPGAAVPAWVGRVLHPGRTTARPVEQVAPDVADAQARAAAALAWELGAGAAAASRTTPVAASLGCLPGVPAARADRVLTAWDRAADASTLASPLGVGPGGRPVLLDLVRDGPHALVAGTTGAGKSELLTTLVLGLALRHPPHRLAVLLVDFKGGTGLGPLAGLPHVVGHVHDLDVAAARRTLGWLRAELRRRERLLADAGCTDLTDLGPTRRATPARLLVVVDELRALVDDLPEAAGALARLAAQGRALGMHLVLATQRPAGAVPADLRANVGLRIALRVAGEDDSRDVIGCADAAHLDPAVPGRALLRVAARPVAVLQVASARRRATGPGVRLAAPPGRPRTAWRVTPPPDDDVGAWVAACDRAARGGRGTGVPWHPPLPDRLPADAVDDPGHDIAGLLVAVADVPDEQRREPVRWRPDHGPLLAVGGPRSGRSTALLRVGTEGLRTGMHVHAVGLPGWGVERLRATAAGLVGTVVPVDDVHRTVLLLERLTGAARADAPPRLLLVDGLDALLDALGAHARGVGADLLTGLLRRPPPGVHVAAAGPVVPAVTRLTGAFGLRLVLPVPDATLDALAGVPGPPAGPRTEPGRAVACTADLTRLCQVVLPGGPAAGPAPGGRGPVRIGALPSRSPVPVVGGSAGIPLGIGGDGPDPVDVDPARTLVVTGPPGSGRTSTLRTLARAWEAAGRVVVLVGGADDATHARSTGSGVLAPGTTAVTELLETPRPPVAPAGGASDEVRAATPATVLLVDDLDVLERTAPRLVDLLERVQLDPRHPVRVVALATTTDHAATAYRGPVATALRARQVLVLDAHGPAALDLLGPGAAVQTDPWRRPPGRGVLRLDRTLLRVQVHEPPVHEPSAHEPPAVPPGPGAP</sequence>
<dbReference type="Proteomes" id="UP000677804">
    <property type="component" value="Chromosome"/>
</dbReference>
<dbReference type="Pfam" id="PF13604">
    <property type="entry name" value="AAA_30"/>
    <property type="match status" value="1"/>
</dbReference>
<evidence type="ECO:0000256" key="1">
    <source>
        <dbReference type="ARBA" id="ARBA00022741"/>
    </source>
</evidence>
<dbReference type="RefSeq" id="WP_207340922.1">
    <property type="nucleotide sequence ID" value="NZ_CP074405.1"/>
</dbReference>
<dbReference type="SUPFAM" id="SSF52540">
    <property type="entry name" value="P-loop containing nucleoside triphosphate hydrolases"/>
    <property type="match status" value="2"/>
</dbReference>
<keyword evidence="7" id="KW-1185">Reference proteome</keyword>
<feature type="compositionally biased region" description="Low complexity" evidence="4">
    <location>
        <begin position="294"/>
        <end position="323"/>
    </location>
</feature>
<feature type="region of interest" description="Disordered" evidence="4">
    <location>
        <begin position="1302"/>
        <end position="1323"/>
    </location>
</feature>
<proteinExistence type="predicted"/>
<dbReference type="Gene3D" id="3.40.50.300">
    <property type="entry name" value="P-loop containing nucleotide triphosphate hydrolases"/>
    <property type="match status" value="3"/>
</dbReference>
<dbReference type="EMBL" id="CP074405">
    <property type="protein sequence ID" value="QVI61229.1"/>
    <property type="molecule type" value="Genomic_DNA"/>
</dbReference>
<feature type="compositionally biased region" description="Basic residues" evidence="4">
    <location>
        <begin position="165"/>
        <end position="175"/>
    </location>
</feature>
<dbReference type="InterPro" id="IPR003593">
    <property type="entry name" value="AAA+_ATPase"/>
</dbReference>
<name>A0ABX8D1L1_9CELL</name>
<dbReference type="InterPro" id="IPR050206">
    <property type="entry name" value="FtsK/SpoIIIE/SftA"/>
</dbReference>
<dbReference type="Pfam" id="PF01580">
    <property type="entry name" value="FtsK_SpoIIIE"/>
    <property type="match status" value="1"/>
</dbReference>
<evidence type="ECO:0000313" key="7">
    <source>
        <dbReference type="Proteomes" id="UP000677804"/>
    </source>
</evidence>
<dbReference type="SMART" id="SM00382">
    <property type="entry name" value="AAA"/>
    <property type="match status" value="3"/>
</dbReference>
<feature type="region of interest" description="Disordered" evidence="4">
    <location>
        <begin position="264"/>
        <end position="323"/>
    </location>
</feature>
<evidence type="ECO:0000313" key="6">
    <source>
        <dbReference type="EMBL" id="QVI61229.1"/>
    </source>
</evidence>
<accession>A0ABX8D1L1</accession>
<evidence type="ECO:0000256" key="3">
    <source>
        <dbReference type="PROSITE-ProRule" id="PRU00289"/>
    </source>
</evidence>
<keyword evidence="2 3" id="KW-0067">ATP-binding</keyword>
<feature type="region of interest" description="Disordered" evidence="4">
    <location>
        <begin position="777"/>
        <end position="800"/>
    </location>
</feature>
<feature type="domain" description="FtsK" evidence="5">
    <location>
        <begin position="548"/>
        <end position="735"/>
    </location>
</feature>
<dbReference type="PANTHER" id="PTHR22683:SF1">
    <property type="entry name" value="TYPE VII SECRETION SYSTEM PROTEIN ESSC"/>
    <property type="match status" value="1"/>
</dbReference>
<feature type="binding site" evidence="3">
    <location>
        <begin position="566"/>
        <end position="573"/>
    </location>
    <ligand>
        <name>ATP</name>
        <dbReference type="ChEBI" id="CHEBI:30616"/>
    </ligand>
</feature>
<dbReference type="PROSITE" id="PS50901">
    <property type="entry name" value="FTSK"/>
    <property type="match status" value="1"/>
</dbReference>
<dbReference type="PANTHER" id="PTHR22683">
    <property type="entry name" value="SPORULATION PROTEIN RELATED"/>
    <property type="match status" value="1"/>
</dbReference>
<feature type="compositionally biased region" description="Low complexity" evidence="4">
    <location>
        <begin position="148"/>
        <end position="164"/>
    </location>
</feature>
<reference evidence="6 7" key="1">
    <citation type="submission" date="2021-05" db="EMBL/GenBank/DDBJ databases">
        <title>Novel species in genus Cellulomonas.</title>
        <authorList>
            <person name="Zhang G."/>
        </authorList>
    </citation>
    <scope>NUCLEOTIDE SEQUENCE [LARGE SCALE GENOMIC DNA]</scope>
    <source>
        <strain evidence="7">zg-ZUI222</strain>
    </source>
</reference>
<dbReference type="InterPro" id="IPR002543">
    <property type="entry name" value="FtsK_dom"/>
</dbReference>
<evidence type="ECO:0000256" key="2">
    <source>
        <dbReference type="ARBA" id="ARBA00022840"/>
    </source>
</evidence>
<feature type="compositionally biased region" description="Pro residues" evidence="4">
    <location>
        <begin position="1314"/>
        <end position="1323"/>
    </location>
</feature>
<dbReference type="InterPro" id="IPR027417">
    <property type="entry name" value="P-loop_NTPase"/>
</dbReference>
<organism evidence="6 7">
    <name type="scientific">Cellulomonas wangleii</name>
    <dbReference type="NCBI Taxonomy" id="2816956"/>
    <lineage>
        <taxon>Bacteria</taxon>
        <taxon>Bacillati</taxon>
        <taxon>Actinomycetota</taxon>
        <taxon>Actinomycetes</taxon>
        <taxon>Micrococcales</taxon>
        <taxon>Cellulomonadaceae</taxon>
        <taxon>Cellulomonas</taxon>
    </lineage>
</organism>
<evidence type="ECO:0000256" key="4">
    <source>
        <dbReference type="SAM" id="MobiDB-lite"/>
    </source>
</evidence>